<dbReference type="NCBIfam" id="NF002060">
    <property type="entry name" value="PRK00892.1"/>
    <property type="match status" value="1"/>
</dbReference>
<protein>
    <submittedName>
        <fullName evidence="8">UDP-3-O-[3-hydroxymyristoyl] glucosamine N-acyltransferase</fullName>
        <ecNumber evidence="8">2.3.1.191</ecNumber>
    </submittedName>
</protein>
<keyword evidence="6" id="KW-0175">Coiled coil</keyword>
<dbReference type="GO" id="GO:0016020">
    <property type="term" value="C:membrane"/>
    <property type="evidence" value="ECO:0007669"/>
    <property type="project" value="GOC"/>
</dbReference>
<dbReference type="GO" id="GO:0016410">
    <property type="term" value="F:N-acyltransferase activity"/>
    <property type="evidence" value="ECO:0007669"/>
    <property type="project" value="InterPro"/>
</dbReference>
<dbReference type="EMBL" id="UOEN01000282">
    <property type="protein sequence ID" value="VAW15700.1"/>
    <property type="molecule type" value="Genomic_DNA"/>
</dbReference>
<dbReference type="NCBIfam" id="TIGR01853">
    <property type="entry name" value="lipid_A_lpxD"/>
    <property type="match status" value="1"/>
</dbReference>
<keyword evidence="4" id="KW-0443">Lipid metabolism</keyword>
<dbReference type="PANTHER" id="PTHR43378:SF2">
    <property type="entry name" value="UDP-3-O-ACYLGLUCOSAMINE N-ACYLTRANSFERASE 1, MITOCHONDRIAL-RELATED"/>
    <property type="match status" value="1"/>
</dbReference>
<feature type="coiled-coil region" evidence="6">
    <location>
        <begin position="256"/>
        <end position="283"/>
    </location>
</feature>
<proteinExistence type="predicted"/>
<keyword evidence="5 8" id="KW-0012">Acyltransferase</keyword>
<dbReference type="PANTHER" id="PTHR43378">
    <property type="entry name" value="UDP-3-O-ACYLGLUCOSAMINE N-ACYLTRANSFERASE"/>
    <property type="match status" value="1"/>
</dbReference>
<accession>A0A3B0TFK8</accession>
<evidence type="ECO:0000256" key="2">
    <source>
        <dbReference type="ARBA" id="ARBA00022556"/>
    </source>
</evidence>
<evidence type="ECO:0000256" key="5">
    <source>
        <dbReference type="ARBA" id="ARBA00023315"/>
    </source>
</evidence>
<dbReference type="Gene3D" id="2.160.10.10">
    <property type="entry name" value="Hexapeptide repeat proteins"/>
    <property type="match status" value="1"/>
</dbReference>
<sequence>VFGKTTVLVENPSLAFSKIVTYVMESESFSFQGIDSSAVIAEDALVGKNVAIGPHVVVSRCAKIGDGSVIFAGSYIGERCVLGKNSTVYPNVTIREKTILGENVIVHSGTVLGSDGFGFEQVDEVHTKIPQIGIVEIGDDVEIGSNVTIDRARFDKTRIGRGTKIDNLVQIAHNVQIGENCIIVAQVGISGSTIIEDNVILAGQAGLAGHLKVGKNAIVASQAGVTKSIPAGIMVSGYPAKEHTRAKKVNACLQRLPKLNKNVGDLEKRILSLEEELKKIKKG</sequence>
<name>A0A3B0TFK8_9ZZZZ</name>
<dbReference type="CDD" id="cd03352">
    <property type="entry name" value="LbH_LpxD"/>
    <property type="match status" value="1"/>
</dbReference>
<evidence type="ECO:0000256" key="6">
    <source>
        <dbReference type="SAM" id="Coils"/>
    </source>
</evidence>
<evidence type="ECO:0000259" key="7">
    <source>
        <dbReference type="Pfam" id="PF25087"/>
    </source>
</evidence>
<dbReference type="Pfam" id="PF00132">
    <property type="entry name" value="Hexapep"/>
    <property type="match status" value="1"/>
</dbReference>
<dbReference type="GO" id="GO:0103118">
    <property type="term" value="F:UDP-3-O-[(3R)-3-hydroxyacyl]-glucosamine N-acyltransferase activity"/>
    <property type="evidence" value="ECO:0007669"/>
    <property type="project" value="UniProtKB-EC"/>
</dbReference>
<dbReference type="InterPro" id="IPR011004">
    <property type="entry name" value="Trimer_LpxA-like_sf"/>
</dbReference>
<evidence type="ECO:0000256" key="3">
    <source>
        <dbReference type="ARBA" id="ARBA00022679"/>
    </source>
</evidence>
<dbReference type="InterPro" id="IPR001451">
    <property type="entry name" value="Hexapep"/>
</dbReference>
<dbReference type="Pfam" id="PF25087">
    <property type="entry name" value="GMPPB_C"/>
    <property type="match status" value="1"/>
</dbReference>
<evidence type="ECO:0000313" key="8">
    <source>
        <dbReference type="EMBL" id="VAW15700.1"/>
    </source>
</evidence>
<keyword evidence="3 8" id="KW-0808">Transferase</keyword>
<dbReference type="PROSITE" id="PS00101">
    <property type="entry name" value="HEXAPEP_TRANSFERASES"/>
    <property type="match status" value="1"/>
</dbReference>
<dbReference type="EC" id="2.3.1.191" evidence="8"/>
<evidence type="ECO:0000256" key="1">
    <source>
        <dbReference type="ARBA" id="ARBA00022516"/>
    </source>
</evidence>
<dbReference type="AlphaFoldDB" id="A0A3B0TFK8"/>
<dbReference type="SUPFAM" id="SSF51161">
    <property type="entry name" value="Trimeric LpxA-like enzymes"/>
    <property type="match status" value="1"/>
</dbReference>
<organism evidence="8">
    <name type="scientific">hydrothermal vent metagenome</name>
    <dbReference type="NCBI Taxonomy" id="652676"/>
    <lineage>
        <taxon>unclassified sequences</taxon>
        <taxon>metagenomes</taxon>
        <taxon>ecological metagenomes</taxon>
    </lineage>
</organism>
<evidence type="ECO:0000256" key="4">
    <source>
        <dbReference type="ARBA" id="ARBA00023098"/>
    </source>
</evidence>
<gene>
    <name evidence="8" type="ORF">MNBD_BACTEROID05-11</name>
</gene>
<dbReference type="InterPro" id="IPR018357">
    <property type="entry name" value="Hexapep_transf_CS"/>
</dbReference>
<keyword evidence="1" id="KW-0444">Lipid biosynthesis</keyword>
<keyword evidence="2" id="KW-0441">Lipid A biosynthesis</keyword>
<dbReference type="GO" id="GO:0009245">
    <property type="term" value="P:lipid A biosynthetic process"/>
    <property type="evidence" value="ECO:0007669"/>
    <property type="project" value="UniProtKB-KW"/>
</dbReference>
<reference evidence="8" key="1">
    <citation type="submission" date="2018-06" db="EMBL/GenBank/DDBJ databases">
        <authorList>
            <person name="Zhirakovskaya E."/>
        </authorList>
    </citation>
    <scope>NUCLEOTIDE SEQUENCE</scope>
</reference>
<dbReference type="InterPro" id="IPR007691">
    <property type="entry name" value="LpxD"/>
</dbReference>
<dbReference type="InterPro" id="IPR056729">
    <property type="entry name" value="GMPPB_C"/>
</dbReference>
<feature type="domain" description="Mannose-1-phosphate guanyltransferase C-terminal" evidence="7">
    <location>
        <begin position="34"/>
        <end position="112"/>
    </location>
</feature>
<feature type="non-terminal residue" evidence="8">
    <location>
        <position position="1"/>
    </location>
</feature>